<dbReference type="Proteomes" id="UP001597083">
    <property type="component" value="Unassembled WGS sequence"/>
</dbReference>
<name>A0ABW3CDZ1_9ACTN</name>
<sequence length="83" mass="9459">MDPVGQKLLEIAKDNLGYTEKSDGYTKFGDWWAEKMDSDHNPYFKTAPWCDMFLAWAADQAGVADQAGQFAATVKHATWFREH</sequence>
<keyword evidence="2" id="KW-1185">Reference proteome</keyword>
<comment type="caution">
    <text evidence="1">The sequence shown here is derived from an EMBL/GenBank/DDBJ whole genome shotgun (WGS) entry which is preliminary data.</text>
</comment>
<reference evidence="2" key="1">
    <citation type="journal article" date="2019" name="Int. J. Syst. Evol. Microbiol.">
        <title>The Global Catalogue of Microorganisms (GCM) 10K type strain sequencing project: providing services to taxonomists for standard genome sequencing and annotation.</title>
        <authorList>
            <consortium name="The Broad Institute Genomics Platform"/>
            <consortium name="The Broad Institute Genome Sequencing Center for Infectious Disease"/>
            <person name="Wu L."/>
            <person name="Ma J."/>
        </authorList>
    </citation>
    <scope>NUCLEOTIDE SEQUENCE [LARGE SCALE GENOMIC DNA]</scope>
    <source>
        <strain evidence="2">JCM 31696</strain>
    </source>
</reference>
<evidence type="ECO:0000313" key="1">
    <source>
        <dbReference type="EMBL" id="MFD0852503.1"/>
    </source>
</evidence>
<proteinExistence type="predicted"/>
<feature type="non-terminal residue" evidence="1">
    <location>
        <position position="83"/>
    </location>
</feature>
<organism evidence="1 2">
    <name type="scientific">Actinomadura adrarensis</name>
    <dbReference type="NCBI Taxonomy" id="1819600"/>
    <lineage>
        <taxon>Bacteria</taxon>
        <taxon>Bacillati</taxon>
        <taxon>Actinomycetota</taxon>
        <taxon>Actinomycetes</taxon>
        <taxon>Streptosporangiales</taxon>
        <taxon>Thermomonosporaceae</taxon>
        <taxon>Actinomadura</taxon>
    </lineage>
</organism>
<gene>
    <name evidence="1" type="ORF">ACFQ07_09730</name>
</gene>
<protein>
    <submittedName>
        <fullName evidence="1">CHAP domain-containing protein</fullName>
    </submittedName>
</protein>
<accession>A0ABW3CDZ1</accession>
<dbReference type="EMBL" id="JBHTIR010001402">
    <property type="protein sequence ID" value="MFD0852503.1"/>
    <property type="molecule type" value="Genomic_DNA"/>
</dbReference>
<evidence type="ECO:0000313" key="2">
    <source>
        <dbReference type="Proteomes" id="UP001597083"/>
    </source>
</evidence>